<dbReference type="GO" id="GO:0046872">
    <property type="term" value="F:metal ion binding"/>
    <property type="evidence" value="ECO:0007669"/>
    <property type="project" value="UniProtKB-KW"/>
</dbReference>
<comment type="similarity">
    <text evidence="2 9">Belongs to the SLC41A transporter family.</text>
</comment>
<evidence type="ECO:0000256" key="4">
    <source>
        <dbReference type="ARBA" id="ARBA00022692"/>
    </source>
</evidence>
<name>A0A443IVW2_9BACI</name>
<dbReference type="GO" id="GO:0015095">
    <property type="term" value="F:magnesium ion transmembrane transporter activity"/>
    <property type="evidence" value="ECO:0007669"/>
    <property type="project" value="UniProtKB-UniRule"/>
</dbReference>
<feature type="transmembrane region" description="Helical" evidence="9">
    <location>
        <begin position="318"/>
        <end position="339"/>
    </location>
</feature>
<dbReference type="Gene3D" id="1.10.357.20">
    <property type="entry name" value="SLC41 divalent cation transporters, integral membrane domain"/>
    <property type="match status" value="1"/>
</dbReference>
<comment type="subcellular location">
    <subcellularLocation>
        <location evidence="9">Cell membrane</location>
        <topology evidence="9">Multi-pass membrane protein</topology>
    </subcellularLocation>
    <subcellularLocation>
        <location evidence="1">Membrane</location>
        <topology evidence="1">Multi-pass membrane protein</topology>
    </subcellularLocation>
</comment>
<evidence type="ECO:0000256" key="1">
    <source>
        <dbReference type="ARBA" id="ARBA00004141"/>
    </source>
</evidence>
<keyword evidence="9" id="KW-1003">Cell membrane</keyword>
<feature type="transmembrane region" description="Helical" evidence="9">
    <location>
        <begin position="387"/>
        <end position="414"/>
    </location>
</feature>
<dbReference type="InterPro" id="IPR038076">
    <property type="entry name" value="MgtE_N_sf"/>
</dbReference>
<keyword evidence="5 9" id="KW-0460">Magnesium</keyword>
<dbReference type="SMART" id="SM00924">
    <property type="entry name" value="MgtE_N"/>
    <property type="match status" value="1"/>
</dbReference>
<reference evidence="11" key="1">
    <citation type="submission" date="2018-12" db="EMBL/GenBank/DDBJ databases">
        <authorList>
            <person name="Sun L."/>
            <person name="Chen Z."/>
        </authorList>
    </citation>
    <scope>NUCLEOTIDE SEQUENCE [LARGE SCALE GENOMIC DNA]</scope>
    <source>
        <strain evidence="11">DSM 16012</strain>
    </source>
</reference>
<dbReference type="InterPro" id="IPR006668">
    <property type="entry name" value="Mg_transptr_MgtE_intracell_dom"/>
</dbReference>
<dbReference type="EMBL" id="QYTU02000012">
    <property type="protein sequence ID" value="RWR12202.1"/>
    <property type="molecule type" value="Genomic_DNA"/>
</dbReference>
<dbReference type="Gene3D" id="3.10.580.10">
    <property type="entry name" value="CBS-domain"/>
    <property type="match status" value="1"/>
</dbReference>
<protein>
    <recommendedName>
        <fullName evidence="9">Magnesium transporter MgtE</fullName>
    </recommendedName>
</protein>
<dbReference type="Pfam" id="PF01769">
    <property type="entry name" value="MgtE"/>
    <property type="match status" value="1"/>
</dbReference>
<dbReference type="PANTHER" id="PTHR43773">
    <property type="entry name" value="MAGNESIUM TRANSPORTER MGTE"/>
    <property type="match status" value="1"/>
</dbReference>
<dbReference type="InterPro" id="IPR046342">
    <property type="entry name" value="CBS_dom_sf"/>
</dbReference>
<comment type="subunit">
    <text evidence="9">Homodimer.</text>
</comment>
<evidence type="ECO:0000256" key="2">
    <source>
        <dbReference type="ARBA" id="ARBA00009749"/>
    </source>
</evidence>
<dbReference type="Gene3D" id="1.25.60.10">
    <property type="entry name" value="MgtE N-terminal domain-like"/>
    <property type="match status" value="1"/>
</dbReference>
<dbReference type="PANTHER" id="PTHR43773:SF1">
    <property type="entry name" value="MAGNESIUM TRANSPORTER MGTE"/>
    <property type="match status" value="1"/>
</dbReference>
<feature type="transmembrane region" description="Helical" evidence="9">
    <location>
        <begin position="286"/>
        <end position="306"/>
    </location>
</feature>
<evidence type="ECO:0000313" key="11">
    <source>
        <dbReference type="EMBL" id="RWR12202.1"/>
    </source>
</evidence>
<dbReference type="GO" id="GO:0005886">
    <property type="term" value="C:plasma membrane"/>
    <property type="evidence" value="ECO:0007669"/>
    <property type="project" value="UniProtKB-SubCell"/>
</dbReference>
<organism evidence="11 12">
    <name type="scientific">Siminovitchia fortis</name>
    <dbReference type="NCBI Taxonomy" id="254758"/>
    <lineage>
        <taxon>Bacteria</taxon>
        <taxon>Bacillati</taxon>
        <taxon>Bacillota</taxon>
        <taxon>Bacilli</taxon>
        <taxon>Bacillales</taxon>
        <taxon>Bacillaceae</taxon>
        <taxon>Siminovitchia</taxon>
    </lineage>
</organism>
<dbReference type="SUPFAM" id="SSF54631">
    <property type="entry name" value="CBS-domain pair"/>
    <property type="match status" value="1"/>
</dbReference>
<keyword evidence="7 9" id="KW-0472">Membrane</keyword>
<accession>A0A443IVW2</accession>
<evidence type="ECO:0000256" key="3">
    <source>
        <dbReference type="ARBA" id="ARBA00022448"/>
    </source>
</evidence>
<dbReference type="InterPro" id="IPR000644">
    <property type="entry name" value="CBS_dom"/>
</dbReference>
<comment type="function">
    <text evidence="9">Acts as a magnesium transporter.</text>
</comment>
<feature type="domain" description="CBS" evidence="10">
    <location>
        <begin position="204"/>
        <end position="262"/>
    </location>
</feature>
<dbReference type="RefSeq" id="WP_120072039.1">
    <property type="nucleotide sequence ID" value="NZ_CP126113.1"/>
</dbReference>
<keyword evidence="3 9" id="KW-0813">Transport</keyword>
<dbReference type="SUPFAM" id="SSF158791">
    <property type="entry name" value="MgtE N-terminal domain-like"/>
    <property type="match status" value="1"/>
</dbReference>
<keyword evidence="8" id="KW-0129">CBS domain</keyword>
<feature type="transmembrane region" description="Helical" evidence="9">
    <location>
        <begin position="426"/>
        <end position="448"/>
    </location>
</feature>
<evidence type="ECO:0000313" key="12">
    <source>
        <dbReference type="Proteomes" id="UP000273811"/>
    </source>
</evidence>
<dbReference type="Pfam" id="PF03448">
    <property type="entry name" value="MgtE_N"/>
    <property type="match status" value="1"/>
</dbReference>
<sequence length="452" mass="50540">MLAKEKEKELTLQIIDNIKKEDFDQVNETFEDCGPEKMASIIQNLPERYRGAMLEHLNISTLASLIQRVNIKLQLEILSKIGPEKANRVLALLNVNFLTRLLRHYPKADVESFLEEMEEAEATYVRQILEYPENTAGSLMTNRYVSVNTHFTVGQAVEKLKTLALYSESLNHIYVVNDEGQLEGTVPYRELIITEPEEKVINVMVEKIISVDVMSKRSEIVRLLQKYDFTALPVVNEDEVLVGVITFDDMLTTIIHEAGEDISKISAMNEEIDFDTKPAPAAIRRLPWLIALLFIGLVSGSIISRFEETLEQVVALAFFMPLIAGMTGNTGTQSLAVVVRGLAEREVDIKTALKLLWREFRVSLLIGVTCGLLIAVIAFVWQHNLYLGIVVGGSLLLTLIIGTFAGTIIPLILYKLKMDPAVASGPLITTVNDIFSLVTYFSIATHFLGKLT</sequence>
<feature type="transmembrane region" description="Helical" evidence="9">
    <location>
        <begin position="360"/>
        <end position="381"/>
    </location>
</feature>
<dbReference type="InterPro" id="IPR036739">
    <property type="entry name" value="SLC41_membr_dom_sf"/>
</dbReference>
<keyword evidence="12" id="KW-1185">Reference proteome</keyword>
<keyword evidence="9" id="KW-0479">Metal-binding</keyword>
<keyword evidence="6 9" id="KW-1133">Transmembrane helix</keyword>
<evidence type="ECO:0000256" key="5">
    <source>
        <dbReference type="ARBA" id="ARBA00022842"/>
    </source>
</evidence>
<evidence type="ECO:0000256" key="9">
    <source>
        <dbReference type="RuleBase" id="RU362011"/>
    </source>
</evidence>
<dbReference type="InterPro" id="IPR006667">
    <property type="entry name" value="SLC41_membr_dom"/>
</dbReference>
<feature type="domain" description="CBS" evidence="10">
    <location>
        <begin position="140"/>
        <end position="201"/>
    </location>
</feature>
<dbReference type="GeneID" id="56391230"/>
<evidence type="ECO:0000256" key="8">
    <source>
        <dbReference type="PROSITE-ProRule" id="PRU00703"/>
    </source>
</evidence>
<evidence type="ECO:0000256" key="7">
    <source>
        <dbReference type="ARBA" id="ARBA00023136"/>
    </source>
</evidence>
<evidence type="ECO:0000256" key="6">
    <source>
        <dbReference type="ARBA" id="ARBA00022989"/>
    </source>
</evidence>
<dbReference type="OrthoDB" id="9790355at2"/>
<gene>
    <name evidence="11" type="primary">mgtE</name>
    <name evidence="11" type="ORF">D4N35_007485</name>
</gene>
<dbReference type="CDD" id="cd04606">
    <property type="entry name" value="CBS_pair_Mg_transporter"/>
    <property type="match status" value="1"/>
</dbReference>
<dbReference type="NCBIfam" id="TIGR00400">
    <property type="entry name" value="mgtE"/>
    <property type="match status" value="1"/>
</dbReference>
<proteinExistence type="inferred from homology"/>
<evidence type="ECO:0000259" key="10">
    <source>
        <dbReference type="PROSITE" id="PS51371"/>
    </source>
</evidence>
<dbReference type="AlphaFoldDB" id="A0A443IVW2"/>
<dbReference type="Pfam" id="PF00571">
    <property type="entry name" value="CBS"/>
    <property type="match status" value="2"/>
</dbReference>
<comment type="caution">
    <text evidence="11">The sequence shown here is derived from an EMBL/GenBank/DDBJ whole genome shotgun (WGS) entry which is preliminary data.</text>
</comment>
<dbReference type="Proteomes" id="UP000273811">
    <property type="component" value="Unassembled WGS sequence"/>
</dbReference>
<keyword evidence="4 9" id="KW-0812">Transmembrane</keyword>
<dbReference type="SUPFAM" id="SSF161093">
    <property type="entry name" value="MgtE membrane domain-like"/>
    <property type="match status" value="1"/>
</dbReference>
<dbReference type="PROSITE" id="PS51371">
    <property type="entry name" value="CBS"/>
    <property type="match status" value="2"/>
</dbReference>
<dbReference type="InterPro" id="IPR006669">
    <property type="entry name" value="MgtE_transporter"/>
</dbReference>
<dbReference type="SMART" id="SM00116">
    <property type="entry name" value="CBS"/>
    <property type="match status" value="2"/>
</dbReference>